<accession>A0A811VC19</accession>
<gene>
    <name evidence="1" type="ORF">CCAP1982_LOCUS21858</name>
</gene>
<keyword evidence="2" id="KW-1185">Reference proteome</keyword>
<evidence type="ECO:0000313" key="2">
    <source>
        <dbReference type="Proteomes" id="UP000606786"/>
    </source>
</evidence>
<name>A0A811VC19_CERCA</name>
<protein>
    <submittedName>
        <fullName evidence="1">(Mediterranean fruit fly) hypothetical protein</fullName>
    </submittedName>
</protein>
<evidence type="ECO:0000313" key="1">
    <source>
        <dbReference type="EMBL" id="CAD7013838.1"/>
    </source>
</evidence>
<dbReference type="Proteomes" id="UP000606786">
    <property type="component" value="Unassembled WGS sequence"/>
</dbReference>
<comment type="caution">
    <text evidence="1">The sequence shown here is derived from an EMBL/GenBank/DDBJ whole genome shotgun (WGS) entry which is preliminary data.</text>
</comment>
<dbReference type="EMBL" id="CAJHJT010000056">
    <property type="protein sequence ID" value="CAD7013838.1"/>
    <property type="molecule type" value="Genomic_DNA"/>
</dbReference>
<reference evidence="1" key="1">
    <citation type="submission" date="2020-11" db="EMBL/GenBank/DDBJ databases">
        <authorList>
            <person name="Whitehead M."/>
        </authorList>
    </citation>
    <scope>NUCLEOTIDE SEQUENCE</scope>
    <source>
        <strain evidence="1">EGII</strain>
    </source>
</reference>
<proteinExistence type="predicted"/>
<sequence length="103" mass="12365">MYKVIKNRKTLLPLFSFRNCRRVLPMMRRRWWMQRNGYTLASNKHICENVRVLMYDLATCQAAYATCHIPHQIALHSTILPPMPIQLQCKHCNERHTTQRQEL</sequence>
<dbReference type="AlphaFoldDB" id="A0A811VC19"/>
<organism evidence="1 2">
    <name type="scientific">Ceratitis capitata</name>
    <name type="common">Mediterranean fruit fly</name>
    <name type="synonym">Tephritis capitata</name>
    <dbReference type="NCBI Taxonomy" id="7213"/>
    <lineage>
        <taxon>Eukaryota</taxon>
        <taxon>Metazoa</taxon>
        <taxon>Ecdysozoa</taxon>
        <taxon>Arthropoda</taxon>
        <taxon>Hexapoda</taxon>
        <taxon>Insecta</taxon>
        <taxon>Pterygota</taxon>
        <taxon>Neoptera</taxon>
        <taxon>Endopterygota</taxon>
        <taxon>Diptera</taxon>
        <taxon>Brachycera</taxon>
        <taxon>Muscomorpha</taxon>
        <taxon>Tephritoidea</taxon>
        <taxon>Tephritidae</taxon>
        <taxon>Ceratitis</taxon>
        <taxon>Ceratitis</taxon>
    </lineage>
</organism>